<feature type="compositionally biased region" description="Pro residues" evidence="5">
    <location>
        <begin position="255"/>
        <end position="265"/>
    </location>
</feature>
<dbReference type="InterPro" id="IPR011009">
    <property type="entry name" value="Kinase-like_dom_sf"/>
</dbReference>
<dbReference type="SMART" id="SM00220">
    <property type="entry name" value="S_TKc"/>
    <property type="match status" value="1"/>
</dbReference>
<dbReference type="HOGENOM" id="CLU_451863_0_0_11"/>
<feature type="transmembrane region" description="Helical" evidence="6">
    <location>
        <begin position="171"/>
        <end position="188"/>
    </location>
</feature>
<evidence type="ECO:0000256" key="4">
    <source>
        <dbReference type="ARBA" id="ARBA00022840"/>
    </source>
</evidence>
<dbReference type="CDD" id="cd14014">
    <property type="entry name" value="STKc_PknB_like"/>
    <property type="match status" value="1"/>
</dbReference>
<keyword evidence="6" id="KW-0472">Membrane</keyword>
<feature type="region of interest" description="Disordered" evidence="5">
    <location>
        <begin position="234"/>
        <end position="277"/>
    </location>
</feature>
<sequence length="604" mass="65995">MLDWLATAVALLETYRISHSPTWSRIPLTLELLLLSLVPATLVVVLLNSWLPRQARTITYLISLGAYIRARPGKPRLWVAGLVPLERVTGIQPWRWGLAGFALIGVGLVWLGQVWHFLESDVGVELRRSARELDFIAPIVHWLVLALGVLLLALLSTRGRTPAIGGPTRRLPVIVLCAATLMAVAVWADRVVPGGTFLGPLLTYVCLLLPALAYWQRRRKLGGGLPEMPAWVRNPQAAGAPQPPPRPAKPRPRPVKPAPAPPPLPTRRLPEQLSRLQIPNRPLGVPTRVETTVKLDVDPRSVYDAFGQGPASGPGCGWHAVAPDLQPLQRDDPKSLGPYRVKGRIAVGGMGIVYLGIDAKGIRAAVKVAHRISQAVDENSQQRLMREIRVLRSINVFGVADFLGDGVSDGALWVAMRYIPGPTLTQAITAYGPCTTGHLRYLSVRLAEIIGDLHRNGIMHRDIKPSNIILNERGPFLIDLGISILRDEESQLTGTGKLIGTEPYLPPEVLLGRSFSPAGDVYAWGCVAAYAAIGRTLYSGQFGSLAGRIIEGRWDDGVAHDLKRRDRTVYELIRRSTSLDPGRRPADGQELLGECDPLGRKLGR</sequence>
<dbReference type="GO" id="GO:0005524">
    <property type="term" value="F:ATP binding"/>
    <property type="evidence" value="ECO:0007669"/>
    <property type="project" value="UniProtKB-KW"/>
</dbReference>
<dbReference type="eggNOG" id="COG0515">
    <property type="taxonomic scope" value="Bacteria"/>
</dbReference>
<feature type="transmembrane region" description="Helical" evidence="6">
    <location>
        <begin position="135"/>
        <end position="155"/>
    </location>
</feature>
<keyword evidence="8" id="KW-0723">Serine/threonine-protein kinase</keyword>
<dbReference type="PROSITE" id="PS50011">
    <property type="entry name" value="PROTEIN_KINASE_DOM"/>
    <property type="match status" value="1"/>
</dbReference>
<dbReference type="Gene3D" id="1.10.510.10">
    <property type="entry name" value="Transferase(Phosphotransferase) domain 1"/>
    <property type="match status" value="1"/>
</dbReference>
<dbReference type="KEGG" id="mph:MLP_11290"/>
<dbReference type="GO" id="GO:0004674">
    <property type="term" value="F:protein serine/threonine kinase activity"/>
    <property type="evidence" value="ECO:0007669"/>
    <property type="project" value="UniProtKB-KW"/>
</dbReference>
<keyword evidence="2" id="KW-0547">Nucleotide-binding</keyword>
<dbReference type="EC" id="2.7.11.1" evidence="8"/>
<organism evidence="8 9">
    <name type="scientific">Microlunatus phosphovorus (strain ATCC 700054 / DSM 10555 / JCM 9379 / NBRC 101784 / NCIMB 13414 / VKM Ac-1990 / NM-1)</name>
    <dbReference type="NCBI Taxonomy" id="1032480"/>
    <lineage>
        <taxon>Bacteria</taxon>
        <taxon>Bacillati</taxon>
        <taxon>Actinomycetota</taxon>
        <taxon>Actinomycetes</taxon>
        <taxon>Propionibacteriales</taxon>
        <taxon>Propionibacteriaceae</taxon>
        <taxon>Microlunatus</taxon>
    </lineage>
</organism>
<protein>
    <submittedName>
        <fullName evidence="8">Putative serine/threonine protein kinase</fullName>
        <ecNumber evidence="8">2.7.11.1</ecNumber>
    </submittedName>
</protein>
<evidence type="ECO:0000256" key="3">
    <source>
        <dbReference type="ARBA" id="ARBA00022777"/>
    </source>
</evidence>
<feature type="transmembrane region" description="Helical" evidence="6">
    <location>
        <begin position="194"/>
        <end position="215"/>
    </location>
</feature>
<dbReference type="STRING" id="1032480.MLP_11290"/>
<keyword evidence="4" id="KW-0067">ATP-binding</keyword>
<evidence type="ECO:0000256" key="5">
    <source>
        <dbReference type="SAM" id="MobiDB-lite"/>
    </source>
</evidence>
<reference evidence="8 9" key="1">
    <citation type="submission" date="2011-05" db="EMBL/GenBank/DDBJ databases">
        <title>Whole genome sequence of Microlunatus phosphovorus NM-1.</title>
        <authorList>
            <person name="Hosoyama A."/>
            <person name="Sasaki K."/>
            <person name="Harada T."/>
            <person name="Igarashi R."/>
            <person name="Kawakoshi A."/>
            <person name="Sasagawa M."/>
            <person name="Fukada J."/>
            <person name="Nakamura S."/>
            <person name="Katano Y."/>
            <person name="Hanada S."/>
            <person name="Kamagata Y."/>
            <person name="Nakamura N."/>
            <person name="Yamazaki S."/>
            <person name="Fujita N."/>
        </authorList>
    </citation>
    <scope>NUCLEOTIDE SEQUENCE [LARGE SCALE GENOMIC DNA]</scope>
    <source>
        <strain evidence="9">ATCC 700054 / DSM 10555 / JCM 9379 / NBRC 101784 / NCIMB 13414 / VKM Ac-1990 / NM-1</strain>
    </source>
</reference>
<evidence type="ECO:0000256" key="6">
    <source>
        <dbReference type="SAM" id="Phobius"/>
    </source>
</evidence>
<evidence type="ECO:0000313" key="8">
    <source>
        <dbReference type="EMBL" id="BAK34143.1"/>
    </source>
</evidence>
<evidence type="ECO:0000256" key="1">
    <source>
        <dbReference type="ARBA" id="ARBA00022679"/>
    </source>
</evidence>
<dbReference type="OrthoDB" id="9762169at2"/>
<keyword evidence="3 8" id="KW-0418">Kinase</keyword>
<dbReference type="InterPro" id="IPR008271">
    <property type="entry name" value="Ser/Thr_kinase_AS"/>
</dbReference>
<proteinExistence type="predicted"/>
<name>F5XNM9_MICPN</name>
<accession>F5XNM9</accession>
<feature type="domain" description="Protein kinase" evidence="7">
    <location>
        <begin position="339"/>
        <end position="599"/>
    </location>
</feature>
<dbReference type="PANTHER" id="PTHR43289:SF34">
    <property type="entry name" value="SERINE_THREONINE-PROTEIN KINASE YBDM-RELATED"/>
    <property type="match status" value="1"/>
</dbReference>
<dbReference type="PROSITE" id="PS00108">
    <property type="entry name" value="PROTEIN_KINASE_ST"/>
    <property type="match status" value="1"/>
</dbReference>
<evidence type="ECO:0000313" key="9">
    <source>
        <dbReference type="Proteomes" id="UP000007947"/>
    </source>
</evidence>
<feature type="transmembrane region" description="Helical" evidence="6">
    <location>
        <begin position="96"/>
        <end position="115"/>
    </location>
</feature>
<dbReference type="Gene3D" id="3.30.200.20">
    <property type="entry name" value="Phosphorylase Kinase, domain 1"/>
    <property type="match status" value="1"/>
</dbReference>
<gene>
    <name evidence="8" type="ordered locus">MLP_11290</name>
</gene>
<dbReference type="InterPro" id="IPR000719">
    <property type="entry name" value="Prot_kinase_dom"/>
</dbReference>
<evidence type="ECO:0000256" key="2">
    <source>
        <dbReference type="ARBA" id="ARBA00022741"/>
    </source>
</evidence>
<dbReference type="Pfam" id="PF00069">
    <property type="entry name" value="Pkinase"/>
    <property type="match status" value="1"/>
</dbReference>
<feature type="transmembrane region" description="Helical" evidence="6">
    <location>
        <begin position="32"/>
        <end position="51"/>
    </location>
</feature>
<dbReference type="SUPFAM" id="SSF56112">
    <property type="entry name" value="Protein kinase-like (PK-like)"/>
    <property type="match status" value="1"/>
</dbReference>
<keyword evidence="6" id="KW-0812">Transmembrane</keyword>
<dbReference type="RefSeq" id="WP_013862026.1">
    <property type="nucleotide sequence ID" value="NC_015635.1"/>
</dbReference>
<keyword evidence="9" id="KW-1185">Reference proteome</keyword>
<dbReference type="PANTHER" id="PTHR43289">
    <property type="entry name" value="MITOGEN-ACTIVATED PROTEIN KINASE KINASE KINASE 20-RELATED"/>
    <property type="match status" value="1"/>
</dbReference>
<keyword evidence="6" id="KW-1133">Transmembrane helix</keyword>
<dbReference type="Proteomes" id="UP000007947">
    <property type="component" value="Chromosome"/>
</dbReference>
<keyword evidence="1 8" id="KW-0808">Transferase</keyword>
<dbReference type="AlphaFoldDB" id="F5XNM9"/>
<evidence type="ECO:0000259" key="7">
    <source>
        <dbReference type="PROSITE" id="PS50011"/>
    </source>
</evidence>
<dbReference type="EMBL" id="AP012204">
    <property type="protein sequence ID" value="BAK34143.1"/>
    <property type="molecule type" value="Genomic_DNA"/>
</dbReference>